<evidence type="ECO:0000259" key="6">
    <source>
        <dbReference type="PROSITE" id="PS51387"/>
    </source>
</evidence>
<evidence type="ECO:0000313" key="8">
    <source>
        <dbReference type="Proteomes" id="UP000293781"/>
    </source>
</evidence>
<dbReference type="InterPro" id="IPR016166">
    <property type="entry name" value="FAD-bd_PCMH"/>
</dbReference>
<dbReference type="PANTHER" id="PTHR42973">
    <property type="entry name" value="BINDING OXIDOREDUCTASE, PUTATIVE (AFU_ORTHOLOGUE AFUA_1G17690)-RELATED"/>
    <property type="match status" value="1"/>
</dbReference>
<comment type="cofactor">
    <cofactor evidence="1">
        <name>FAD</name>
        <dbReference type="ChEBI" id="CHEBI:57692"/>
    </cofactor>
</comment>
<keyword evidence="8" id="KW-1185">Reference proteome</keyword>
<evidence type="ECO:0000256" key="5">
    <source>
        <dbReference type="ARBA" id="ARBA00023002"/>
    </source>
</evidence>
<gene>
    <name evidence="7" type="ORF">EV382_1366</name>
</gene>
<dbReference type="Pfam" id="PF01565">
    <property type="entry name" value="FAD_binding_4"/>
    <property type="match status" value="1"/>
</dbReference>
<dbReference type="PROSITE" id="PS00862">
    <property type="entry name" value="OX2_COVAL_FAD"/>
    <property type="match status" value="1"/>
</dbReference>
<evidence type="ECO:0000256" key="4">
    <source>
        <dbReference type="ARBA" id="ARBA00022827"/>
    </source>
</evidence>
<dbReference type="Gene3D" id="3.40.462.20">
    <property type="match status" value="1"/>
</dbReference>
<evidence type="ECO:0000313" key="7">
    <source>
        <dbReference type="EMBL" id="RZT78185.1"/>
    </source>
</evidence>
<evidence type="ECO:0000256" key="2">
    <source>
        <dbReference type="ARBA" id="ARBA00005466"/>
    </source>
</evidence>
<evidence type="ECO:0000256" key="1">
    <source>
        <dbReference type="ARBA" id="ARBA00001974"/>
    </source>
</evidence>
<dbReference type="InterPro" id="IPR006093">
    <property type="entry name" value="Oxy_OxRdtase_FAD_BS"/>
</dbReference>
<dbReference type="PROSITE" id="PS51387">
    <property type="entry name" value="FAD_PCMH"/>
    <property type="match status" value="1"/>
</dbReference>
<dbReference type="PANTHER" id="PTHR42973:SF39">
    <property type="entry name" value="FAD-BINDING PCMH-TYPE DOMAIN-CONTAINING PROTEIN"/>
    <property type="match status" value="1"/>
</dbReference>
<dbReference type="InterPro" id="IPR036318">
    <property type="entry name" value="FAD-bd_PCMH-like_sf"/>
</dbReference>
<organism evidence="7 8">
    <name type="scientific">Micromonospora violae</name>
    <dbReference type="NCBI Taxonomy" id="1278207"/>
    <lineage>
        <taxon>Bacteria</taxon>
        <taxon>Bacillati</taxon>
        <taxon>Actinomycetota</taxon>
        <taxon>Actinomycetes</taxon>
        <taxon>Micromonosporales</taxon>
        <taxon>Micromonosporaceae</taxon>
        <taxon>Micromonospora</taxon>
    </lineage>
</organism>
<dbReference type="InterPro" id="IPR006094">
    <property type="entry name" value="Oxid_FAD_bind_N"/>
</dbReference>
<keyword evidence="3" id="KW-0285">Flavoprotein</keyword>
<sequence>MNPNDPAHHTGITKEAATQLAAQTSGPVLLPGGEGYDVECASYNLAIPQQPALVVGATNAADVQAAVRFAADQGMPVAVLATGHSALPSAGALLITTRRMDGVVIDAEARTARIEAGVRWQQVVDAAAKHELAPLNGAAPSVGAVSYTLGGGLSPIGRTFGFAADHVHLIELVTADGELRTVTATDEPELFWALRGGKGNFGVVTALEFALFPVSRIYGGGLFFPAERAADVLTAWGRWTADVPDEMTSSVALLQLPPLPEVPEPLRGRLVAHIRIAYVGAAEDGERLIAPLRAIAPTLIDSVTEMPYSAVGSIHADPPTPIPFVDRSALLREFTPELVDTIIAQAGPDTGSPLTVLEIRHLGGALDRRPEPTNAIDLRDAAFTFYAVAIGGPDQAEAFHGHLTRLLQAIAPWSTGGRFVNFLGASDATADGVAATYPAQTYERLAAVKRSYDPTNIFRVNHNIAPGRGE</sequence>
<dbReference type="Pfam" id="PF08031">
    <property type="entry name" value="BBE"/>
    <property type="match status" value="1"/>
</dbReference>
<protein>
    <submittedName>
        <fullName evidence="7">FAD/FMN-containing dehydrogenase</fullName>
    </submittedName>
</protein>
<dbReference type="OrthoDB" id="9775082at2"/>
<dbReference type="InterPro" id="IPR016169">
    <property type="entry name" value="FAD-bd_PCMH_sub2"/>
</dbReference>
<keyword evidence="5" id="KW-0560">Oxidoreductase</keyword>
<dbReference type="AlphaFoldDB" id="A0A4Q7UAU2"/>
<reference evidence="7 8" key="1">
    <citation type="submission" date="2019-02" db="EMBL/GenBank/DDBJ databases">
        <title>Sequencing the genomes of 1000 actinobacteria strains.</title>
        <authorList>
            <person name="Klenk H.-P."/>
        </authorList>
    </citation>
    <scope>NUCLEOTIDE SEQUENCE [LARGE SCALE GENOMIC DNA]</scope>
    <source>
        <strain evidence="7 8">DSM 45888</strain>
    </source>
</reference>
<accession>A0A4Q7UAU2</accession>
<dbReference type="InterPro" id="IPR050416">
    <property type="entry name" value="FAD-linked_Oxidoreductase"/>
</dbReference>
<dbReference type="InterPro" id="IPR016167">
    <property type="entry name" value="FAD-bd_PCMH_sub1"/>
</dbReference>
<comment type="caution">
    <text evidence="7">The sequence shown here is derived from an EMBL/GenBank/DDBJ whole genome shotgun (WGS) entry which is preliminary data.</text>
</comment>
<comment type="similarity">
    <text evidence="2">Belongs to the oxygen-dependent FAD-linked oxidoreductase family.</text>
</comment>
<name>A0A4Q7UAU2_9ACTN</name>
<proteinExistence type="inferred from homology"/>
<dbReference type="Gene3D" id="3.30.465.10">
    <property type="match status" value="1"/>
</dbReference>
<dbReference type="RefSeq" id="WP_130400729.1">
    <property type="nucleotide sequence ID" value="NZ_JBEZZO010000025.1"/>
</dbReference>
<dbReference type="GO" id="GO:0071949">
    <property type="term" value="F:FAD binding"/>
    <property type="evidence" value="ECO:0007669"/>
    <property type="project" value="InterPro"/>
</dbReference>
<dbReference type="Proteomes" id="UP000293781">
    <property type="component" value="Unassembled WGS sequence"/>
</dbReference>
<dbReference type="EMBL" id="SHKK01000001">
    <property type="protein sequence ID" value="RZT78185.1"/>
    <property type="molecule type" value="Genomic_DNA"/>
</dbReference>
<dbReference type="Gene3D" id="3.30.43.10">
    <property type="entry name" value="Uridine Diphospho-n-acetylenolpyruvylglucosamine Reductase, domain 2"/>
    <property type="match status" value="1"/>
</dbReference>
<feature type="domain" description="FAD-binding PCMH-type" evidence="6">
    <location>
        <begin position="47"/>
        <end position="214"/>
    </location>
</feature>
<dbReference type="InterPro" id="IPR012951">
    <property type="entry name" value="BBE"/>
</dbReference>
<dbReference type="SUPFAM" id="SSF56176">
    <property type="entry name" value="FAD-binding/transporter-associated domain-like"/>
    <property type="match status" value="1"/>
</dbReference>
<dbReference type="GO" id="GO:0016491">
    <property type="term" value="F:oxidoreductase activity"/>
    <property type="evidence" value="ECO:0007669"/>
    <property type="project" value="UniProtKB-KW"/>
</dbReference>
<keyword evidence="4" id="KW-0274">FAD</keyword>
<evidence type="ECO:0000256" key="3">
    <source>
        <dbReference type="ARBA" id="ARBA00022630"/>
    </source>
</evidence>